<dbReference type="AlphaFoldDB" id="A0AAJ0XFA2"/>
<reference evidence="2" key="1">
    <citation type="submission" date="2017-05" db="EMBL/GenBank/DDBJ databases">
        <authorList>
            <person name="Imhoff J.F."/>
            <person name="Rahn T."/>
            <person name="Kuenzel S."/>
            <person name="Neulinger S.C."/>
        </authorList>
    </citation>
    <scope>NUCLEOTIDE SEQUENCE</scope>
    <source>
        <strain evidence="2">DSM 4395</strain>
    </source>
</reference>
<feature type="region of interest" description="Disordered" evidence="1">
    <location>
        <begin position="89"/>
        <end position="218"/>
    </location>
</feature>
<evidence type="ECO:0000313" key="2">
    <source>
        <dbReference type="EMBL" id="MBK5929956.1"/>
    </source>
</evidence>
<keyword evidence="3" id="KW-1185">Reference proteome</keyword>
<dbReference type="EMBL" id="NHSF01000032">
    <property type="protein sequence ID" value="MBK5929956.1"/>
    <property type="molecule type" value="Genomic_DNA"/>
</dbReference>
<dbReference type="GO" id="GO:0005829">
    <property type="term" value="C:cytosol"/>
    <property type="evidence" value="ECO:0007669"/>
    <property type="project" value="TreeGrafter"/>
</dbReference>
<evidence type="ECO:0008006" key="4">
    <source>
        <dbReference type="Google" id="ProtNLM"/>
    </source>
</evidence>
<sequence>MLAIIQARLSSARLPGKVLRELAGQPMLGRVYSQLSRSHRLSQIIVATSDDPSDDAICDDCRAQAIAYDRGPLNHVANASSTVPFARGPMPSCASAPTARSSIPPSSIRSSHSTPRATPISPPTPSNAPSPRGSRSKSCAPQPSPTRSKRCKTLRTKSTSPATSTGTRISTASRTSPAMSHSARSSSRSIPKPISTPLPQSCNKRATRSPGAKPQHYG</sequence>
<dbReference type="PANTHER" id="PTHR42866:SF1">
    <property type="entry name" value="SPORE COAT POLYSACCHARIDE BIOSYNTHESIS PROTEIN SPSF"/>
    <property type="match status" value="1"/>
</dbReference>
<feature type="compositionally biased region" description="Low complexity" evidence="1">
    <location>
        <begin position="175"/>
        <end position="197"/>
    </location>
</feature>
<dbReference type="PANTHER" id="PTHR42866">
    <property type="entry name" value="3-DEOXY-MANNO-OCTULOSONATE CYTIDYLYLTRANSFERASE"/>
    <property type="match status" value="1"/>
</dbReference>
<dbReference type="Gene3D" id="3.90.550.10">
    <property type="entry name" value="Spore Coat Polysaccharide Biosynthesis Protein SpsA, Chain A"/>
    <property type="match status" value="1"/>
</dbReference>
<dbReference type="InterPro" id="IPR029044">
    <property type="entry name" value="Nucleotide-diphossugar_trans"/>
</dbReference>
<gene>
    <name evidence="2" type="ORF">CCR82_05290</name>
</gene>
<evidence type="ECO:0000313" key="3">
    <source>
        <dbReference type="Proteomes" id="UP001296967"/>
    </source>
</evidence>
<dbReference type="Pfam" id="PF02348">
    <property type="entry name" value="CTP_transf_3"/>
    <property type="match status" value="1"/>
</dbReference>
<feature type="compositionally biased region" description="Low complexity" evidence="1">
    <location>
        <begin position="94"/>
        <end position="117"/>
    </location>
</feature>
<proteinExistence type="predicted"/>
<dbReference type="SUPFAM" id="SSF53448">
    <property type="entry name" value="Nucleotide-diphospho-sugar transferases"/>
    <property type="match status" value="1"/>
</dbReference>
<evidence type="ECO:0000256" key="1">
    <source>
        <dbReference type="SAM" id="MobiDB-lite"/>
    </source>
</evidence>
<protein>
    <recommendedName>
        <fullName evidence="4">3-deoxy-manno-octulosonate cytidylyltransferase</fullName>
    </recommendedName>
</protein>
<feature type="compositionally biased region" description="Polar residues" evidence="1">
    <location>
        <begin position="156"/>
        <end position="174"/>
    </location>
</feature>
<dbReference type="Proteomes" id="UP001296967">
    <property type="component" value="Unassembled WGS sequence"/>
</dbReference>
<accession>A0AAJ0XFA2</accession>
<comment type="caution">
    <text evidence="2">The sequence shown here is derived from an EMBL/GenBank/DDBJ whole genome shotgun (WGS) entry which is preliminary data.</text>
</comment>
<name>A0AAJ0XFA2_HALSE</name>
<organism evidence="2 3">
    <name type="scientific">Halochromatium salexigens</name>
    <name type="common">Chromatium salexigens</name>
    <dbReference type="NCBI Taxonomy" id="49447"/>
    <lineage>
        <taxon>Bacteria</taxon>
        <taxon>Pseudomonadati</taxon>
        <taxon>Pseudomonadota</taxon>
        <taxon>Gammaproteobacteria</taxon>
        <taxon>Chromatiales</taxon>
        <taxon>Chromatiaceae</taxon>
        <taxon>Halochromatium</taxon>
    </lineage>
</organism>
<dbReference type="InterPro" id="IPR003329">
    <property type="entry name" value="Cytidylyl_trans"/>
</dbReference>
<reference evidence="2" key="2">
    <citation type="journal article" date="2020" name="Microorganisms">
        <title>Osmotic Adaptation and Compatible Solute Biosynthesis of Phototrophic Bacteria as Revealed from Genome Analyses.</title>
        <authorList>
            <person name="Imhoff J.F."/>
            <person name="Rahn T."/>
            <person name="Kunzel S."/>
            <person name="Keller A."/>
            <person name="Neulinger S.C."/>
        </authorList>
    </citation>
    <scope>NUCLEOTIDE SEQUENCE</scope>
    <source>
        <strain evidence="2">DSM 4395</strain>
    </source>
</reference>